<proteinExistence type="predicted"/>
<evidence type="ECO:0000313" key="2">
    <source>
        <dbReference type="Proteomes" id="UP000000547"/>
    </source>
</evidence>
<dbReference type="KEGG" id="cps:CPS_1664"/>
<gene>
    <name evidence="1" type="ordered locus">CPS_1664</name>
</gene>
<organism evidence="1 2">
    <name type="scientific">Colwellia psychrerythraea (strain 34H / ATCC BAA-681)</name>
    <name type="common">Vibrio psychroerythus</name>
    <dbReference type="NCBI Taxonomy" id="167879"/>
    <lineage>
        <taxon>Bacteria</taxon>
        <taxon>Pseudomonadati</taxon>
        <taxon>Pseudomonadota</taxon>
        <taxon>Gammaproteobacteria</taxon>
        <taxon>Alteromonadales</taxon>
        <taxon>Colwelliaceae</taxon>
        <taxon>Colwellia</taxon>
    </lineage>
</organism>
<name>Q484W3_COLP3</name>
<dbReference type="HOGENOM" id="CLU_3364384_0_0_6"/>
<protein>
    <submittedName>
        <fullName evidence="1">Uncharacterized protein</fullName>
    </submittedName>
</protein>
<sequence length="35" mass="3942">MDNHLSLTAFGTKWLKNLPNLPLNLAEEVIKPIPL</sequence>
<dbReference type="EMBL" id="CP000083">
    <property type="protein sequence ID" value="AAZ28830.1"/>
    <property type="molecule type" value="Genomic_DNA"/>
</dbReference>
<dbReference type="STRING" id="167879.CPS_1664"/>
<evidence type="ECO:0000313" key="1">
    <source>
        <dbReference type="EMBL" id="AAZ28830.1"/>
    </source>
</evidence>
<accession>Q484W3</accession>
<reference evidence="1" key="1">
    <citation type="journal article" date="2005" name="Proc. Natl. Acad. Sci. U.S.A.">
        <title>The psychrophilic lifestyle as revealed by the genome sequence of Colwellia psychrerythraea 34H through genomic and proteomic analyses.</title>
        <authorList>
            <person name="Methe B.A."/>
            <person name="Nelson K.E."/>
            <person name="Deming J.W."/>
            <person name="Momen B."/>
            <person name="Melamud E."/>
            <person name="Zhang X."/>
            <person name="Moult J."/>
            <person name="Madupu R."/>
            <person name="Nelson W.C."/>
            <person name="Dodson R.J."/>
            <person name="Brinkac L.M."/>
            <person name="Daugherty S.C."/>
            <person name="Durkin A.S."/>
            <person name="DeBoy R.T."/>
            <person name="Kolonay J.F."/>
            <person name="Sullivan S.A."/>
            <person name="Zhou L."/>
            <person name="Davidsen T.M."/>
            <person name="Wu M."/>
            <person name="Huston A.L."/>
            <person name="Lewis M."/>
            <person name="Weaver B."/>
            <person name="Weidman J.F."/>
            <person name="Khouri H."/>
            <person name="Utterback T.R."/>
            <person name="Feldblyum T.V."/>
            <person name="Fraser C.M."/>
        </authorList>
    </citation>
    <scope>NUCLEOTIDE SEQUENCE [LARGE SCALE GENOMIC DNA]</scope>
    <source>
        <strain evidence="1">34H</strain>
    </source>
</reference>
<dbReference type="Proteomes" id="UP000000547">
    <property type="component" value="Chromosome"/>
</dbReference>
<dbReference type="AlphaFoldDB" id="Q484W3"/>